<dbReference type="Proteomes" id="UP000527355">
    <property type="component" value="Unassembled WGS sequence"/>
</dbReference>
<comment type="caution">
    <text evidence="1">The sequence shown here is derived from an EMBL/GenBank/DDBJ whole genome shotgun (WGS) entry which is preliminary data.</text>
</comment>
<protein>
    <submittedName>
        <fullName evidence="1">Uncharacterized protein</fullName>
    </submittedName>
</protein>
<dbReference type="EMBL" id="JABWUV010000002">
    <property type="protein sequence ID" value="KAF6379139.1"/>
    <property type="molecule type" value="Genomic_DNA"/>
</dbReference>
<evidence type="ECO:0000313" key="2">
    <source>
        <dbReference type="Proteomes" id="UP000527355"/>
    </source>
</evidence>
<name>A0A7J7ZYL0_MYOMY</name>
<sequence length="124" mass="13659">MKKKYLDGAELIYILEAQCTNSCTSVVPHPCLWDQPKPALRHPLRGPRLREGAGQDKGPHWCTIRAREGQGRLVSQEWTMGGLQGMSSPSCSVLISQTPAASYPTSWSVCPLVVSARHRDWSTG</sequence>
<proteinExistence type="predicted"/>
<accession>A0A7J7ZYL0</accession>
<gene>
    <name evidence="1" type="ORF">mMyoMyo1_009968</name>
</gene>
<keyword evidence="2" id="KW-1185">Reference proteome</keyword>
<reference evidence="1 2" key="1">
    <citation type="journal article" date="2020" name="Nature">
        <title>Six reference-quality genomes reveal evolution of bat adaptations.</title>
        <authorList>
            <person name="Jebb D."/>
            <person name="Huang Z."/>
            <person name="Pippel M."/>
            <person name="Hughes G.M."/>
            <person name="Lavrichenko K."/>
            <person name="Devanna P."/>
            <person name="Winkler S."/>
            <person name="Jermiin L.S."/>
            <person name="Skirmuntt E.C."/>
            <person name="Katzourakis A."/>
            <person name="Burkitt-Gray L."/>
            <person name="Ray D.A."/>
            <person name="Sullivan K.A.M."/>
            <person name="Roscito J.G."/>
            <person name="Kirilenko B.M."/>
            <person name="Davalos L.M."/>
            <person name="Corthals A.P."/>
            <person name="Power M.L."/>
            <person name="Jones G."/>
            <person name="Ransome R.D."/>
            <person name="Dechmann D.K.N."/>
            <person name="Locatelli A.G."/>
            <person name="Puechmaille S.J."/>
            <person name="Fedrigo O."/>
            <person name="Jarvis E.D."/>
            <person name="Hiller M."/>
            <person name="Vernes S.C."/>
            <person name="Myers E.W."/>
            <person name="Teeling E.C."/>
        </authorList>
    </citation>
    <scope>NUCLEOTIDE SEQUENCE [LARGE SCALE GENOMIC DNA]</scope>
    <source>
        <strain evidence="1">MMyoMyo1</strain>
        <tissue evidence="1">Flight muscle</tissue>
    </source>
</reference>
<organism evidence="1 2">
    <name type="scientific">Myotis myotis</name>
    <name type="common">Greater mouse-eared bat</name>
    <name type="synonym">Vespertilio myotis</name>
    <dbReference type="NCBI Taxonomy" id="51298"/>
    <lineage>
        <taxon>Eukaryota</taxon>
        <taxon>Metazoa</taxon>
        <taxon>Chordata</taxon>
        <taxon>Craniata</taxon>
        <taxon>Vertebrata</taxon>
        <taxon>Euteleostomi</taxon>
        <taxon>Mammalia</taxon>
        <taxon>Eutheria</taxon>
        <taxon>Laurasiatheria</taxon>
        <taxon>Chiroptera</taxon>
        <taxon>Yangochiroptera</taxon>
        <taxon>Vespertilionidae</taxon>
        <taxon>Myotis</taxon>
    </lineage>
</organism>
<dbReference type="AlphaFoldDB" id="A0A7J7ZYL0"/>
<evidence type="ECO:0000313" key="1">
    <source>
        <dbReference type="EMBL" id="KAF6379139.1"/>
    </source>
</evidence>